<dbReference type="InterPro" id="IPR003439">
    <property type="entry name" value="ABC_transporter-like_ATP-bd"/>
</dbReference>
<dbReference type="CDD" id="cd03255">
    <property type="entry name" value="ABC_MJ0796_LolCDE_FtsE"/>
    <property type="match status" value="1"/>
</dbReference>
<dbReference type="FunFam" id="3.40.50.300:FF:000032">
    <property type="entry name" value="Export ABC transporter ATP-binding protein"/>
    <property type="match status" value="1"/>
</dbReference>
<dbReference type="PROSITE" id="PS00211">
    <property type="entry name" value="ABC_TRANSPORTER_1"/>
    <property type="match status" value="1"/>
</dbReference>
<keyword evidence="2" id="KW-0547">Nucleotide-binding</keyword>
<dbReference type="PANTHER" id="PTHR24220:SF86">
    <property type="entry name" value="ABC TRANSPORTER ABCH.1"/>
    <property type="match status" value="1"/>
</dbReference>
<dbReference type="Proteomes" id="UP000199409">
    <property type="component" value="Unassembled WGS sequence"/>
</dbReference>
<name>A0A1H3W747_9BACT</name>
<dbReference type="GO" id="GO:0098796">
    <property type="term" value="C:membrane protein complex"/>
    <property type="evidence" value="ECO:0007669"/>
    <property type="project" value="UniProtKB-ARBA"/>
</dbReference>
<evidence type="ECO:0000256" key="2">
    <source>
        <dbReference type="ARBA" id="ARBA00022741"/>
    </source>
</evidence>
<evidence type="ECO:0000256" key="4">
    <source>
        <dbReference type="ARBA" id="ARBA00038388"/>
    </source>
</evidence>
<dbReference type="RefSeq" id="WP_092344326.1">
    <property type="nucleotide sequence ID" value="NZ_FNQN01000001.1"/>
</dbReference>
<dbReference type="InterPro" id="IPR017871">
    <property type="entry name" value="ABC_transporter-like_CS"/>
</dbReference>
<dbReference type="GO" id="GO:0005886">
    <property type="term" value="C:plasma membrane"/>
    <property type="evidence" value="ECO:0007669"/>
    <property type="project" value="TreeGrafter"/>
</dbReference>
<dbReference type="PROSITE" id="PS50893">
    <property type="entry name" value="ABC_TRANSPORTER_2"/>
    <property type="match status" value="1"/>
</dbReference>
<evidence type="ECO:0000256" key="3">
    <source>
        <dbReference type="ARBA" id="ARBA00022840"/>
    </source>
</evidence>
<evidence type="ECO:0000259" key="5">
    <source>
        <dbReference type="PROSITE" id="PS50893"/>
    </source>
</evidence>
<dbReference type="SUPFAM" id="SSF52540">
    <property type="entry name" value="P-loop containing nucleoside triphosphate hydrolases"/>
    <property type="match status" value="1"/>
</dbReference>
<evidence type="ECO:0000256" key="1">
    <source>
        <dbReference type="ARBA" id="ARBA00022448"/>
    </source>
</evidence>
<feature type="domain" description="ABC transporter" evidence="5">
    <location>
        <begin position="5"/>
        <end position="230"/>
    </location>
</feature>
<dbReference type="GO" id="GO:0005524">
    <property type="term" value="F:ATP binding"/>
    <property type="evidence" value="ECO:0007669"/>
    <property type="project" value="UniProtKB-KW"/>
</dbReference>
<protein>
    <submittedName>
        <fullName evidence="6">Putative ABC transport system ATP-binding protein</fullName>
    </submittedName>
</protein>
<dbReference type="InterPro" id="IPR015854">
    <property type="entry name" value="ABC_transpr_LolD-like"/>
</dbReference>
<dbReference type="SMART" id="SM00382">
    <property type="entry name" value="AAA"/>
    <property type="match status" value="1"/>
</dbReference>
<dbReference type="Gene3D" id="3.40.50.300">
    <property type="entry name" value="P-loop containing nucleotide triphosphate hydrolases"/>
    <property type="match status" value="1"/>
</dbReference>
<dbReference type="AlphaFoldDB" id="A0A1H3W747"/>
<evidence type="ECO:0000313" key="6">
    <source>
        <dbReference type="EMBL" id="SDZ82108.1"/>
    </source>
</evidence>
<dbReference type="InterPro" id="IPR003593">
    <property type="entry name" value="AAA+_ATPase"/>
</dbReference>
<dbReference type="GO" id="GO:0022857">
    <property type="term" value="F:transmembrane transporter activity"/>
    <property type="evidence" value="ECO:0007669"/>
    <property type="project" value="TreeGrafter"/>
</dbReference>
<keyword evidence="1" id="KW-0813">Transport</keyword>
<organism evidence="6 7">
    <name type="scientific">Desulfuromusa kysingii</name>
    <dbReference type="NCBI Taxonomy" id="37625"/>
    <lineage>
        <taxon>Bacteria</taxon>
        <taxon>Pseudomonadati</taxon>
        <taxon>Thermodesulfobacteriota</taxon>
        <taxon>Desulfuromonadia</taxon>
        <taxon>Desulfuromonadales</taxon>
        <taxon>Geopsychrobacteraceae</taxon>
        <taxon>Desulfuromusa</taxon>
    </lineage>
</organism>
<accession>A0A1H3W747</accession>
<dbReference type="InterPro" id="IPR027417">
    <property type="entry name" value="P-loop_NTPase"/>
</dbReference>
<dbReference type="OrthoDB" id="9809450at2"/>
<keyword evidence="3 6" id="KW-0067">ATP-binding</keyword>
<dbReference type="STRING" id="37625.SAMN05660420_00475"/>
<reference evidence="6 7" key="1">
    <citation type="submission" date="2016-10" db="EMBL/GenBank/DDBJ databases">
        <authorList>
            <person name="de Groot N.N."/>
        </authorList>
    </citation>
    <scope>NUCLEOTIDE SEQUENCE [LARGE SCALE GENOMIC DNA]</scope>
    <source>
        <strain evidence="6 7">DSM 7343</strain>
    </source>
</reference>
<comment type="similarity">
    <text evidence="4">Belongs to the ABC transporter superfamily. Macrolide exporter (TC 3.A.1.122) family.</text>
</comment>
<dbReference type="InterPro" id="IPR017911">
    <property type="entry name" value="MacB-like_ATP-bd"/>
</dbReference>
<gene>
    <name evidence="6" type="ORF">SAMN05660420_00475</name>
</gene>
<dbReference type="PANTHER" id="PTHR24220">
    <property type="entry name" value="IMPORT ATP-BINDING PROTEIN"/>
    <property type="match status" value="1"/>
</dbReference>
<dbReference type="Pfam" id="PF00005">
    <property type="entry name" value="ABC_tran"/>
    <property type="match status" value="1"/>
</dbReference>
<sequence>MSPLLTITNLNKIYHRHQPDEVIALRDISLKITAGEVVALTGPSGSGKTTLLSLLGCMSKPTSGSIQLRGRLVSKLPERFLAQIRRTSFGFVFQQYNLLRDVSVLENVMLPLYPSNQSFRVMKKTAGAVLERFELQKMMRKKVKQLSGGEQQRVAIARALVANPDIIIADEPTAHLDSNLSEILLGILANLNTEGKTIIIATHDPAIYQSPLIQRRVSLRHGEIVEDKNQ</sequence>
<dbReference type="GO" id="GO:0016887">
    <property type="term" value="F:ATP hydrolysis activity"/>
    <property type="evidence" value="ECO:0007669"/>
    <property type="project" value="InterPro"/>
</dbReference>
<dbReference type="EMBL" id="FNQN01000001">
    <property type="protein sequence ID" value="SDZ82108.1"/>
    <property type="molecule type" value="Genomic_DNA"/>
</dbReference>
<proteinExistence type="inferred from homology"/>
<keyword evidence="7" id="KW-1185">Reference proteome</keyword>
<evidence type="ECO:0000313" key="7">
    <source>
        <dbReference type="Proteomes" id="UP000199409"/>
    </source>
</evidence>